<dbReference type="AlphaFoldDB" id="A0A248UB00"/>
<dbReference type="EMBL" id="CP022603">
    <property type="protein sequence ID" value="ASV83905.1"/>
    <property type="molecule type" value="Genomic_DNA"/>
</dbReference>
<comment type="subcellular location">
    <subcellularLocation>
        <location evidence="1">Cell membrane</location>
        <topology evidence="1">Multi-pass membrane protein</topology>
    </subcellularLocation>
</comment>
<feature type="transmembrane region" description="Helical" evidence="8">
    <location>
        <begin position="151"/>
        <end position="170"/>
    </location>
</feature>
<evidence type="ECO:0000313" key="9">
    <source>
        <dbReference type="EMBL" id="ASV83905.1"/>
    </source>
</evidence>
<gene>
    <name evidence="9" type="ORF">CES85_4688</name>
</gene>
<evidence type="ECO:0000256" key="2">
    <source>
        <dbReference type="ARBA" id="ARBA00022448"/>
    </source>
</evidence>
<evidence type="ECO:0000256" key="1">
    <source>
        <dbReference type="ARBA" id="ARBA00004651"/>
    </source>
</evidence>
<dbReference type="Proteomes" id="UP000215256">
    <property type="component" value="Chromosome 2"/>
</dbReference>
<evidence type="ECO:0000256" key="5">
    <source>
        <dbReference type="ARBA" id="ARBA00022692"/>
    </source>
</evidence>
<evidence type="ECO:0000256" key="8">
    <source>
        <dbReference type="SAM" id="Phobius"/>
    </source>
</evidence>
<dbReference type="Pfam" id="PF02653">
    <property type="entry name" value="BPD_transp_2"/>
    <property type="match status" value="1"/>
</dbReference>
<protein>
    <submittedName>
        <fullName evidence="9">Branched-chain amino acid transport system / permease component family protein</fullName>
    </submittedName>
</protein>
<feature type="transmembrane region" description="Helical" evidence="8">
    <location>
        <begin position="291"/>
        <end position="308"/>
    </location>
</feature>
<organism evidence="9 10">
    <name type="scientific">Ochrobactrum quorumnocens</name>
    <dbReference type="NCBI Taxonomy" id="271865"/>
    <lineage>
        <taxon>Bacteria</taxon>
        <taxon>Pseudomonadati</taxon>
        <taxon>Pseudomonadota</taxon>
        <taxon>Alphaproteobacteria</taxon>
        <taxon>Hyphomicrobiales</taxon>
        <taxon>Brucellaceae</taxon>
        <taxon>Brucella/Ochrobactrum group</taxon>
        <taxon>Ochrobactrum</taxon>
    </lineage>
</organism>
<keyword evidence="3" id="KW-1003">Cell membrane</keyword>
<feature type="transmembrane region" description="Helical" evidence="8">
    <location>
        <begin position="267"/>
        <end position="284"/>
    </location>
</feature>
<keyword evidence="2" id="KW-0813">Transport</keyword>
<dbReference type="PANTHER" id="PTHR32196:SF21">
    <property type="entry name" value="ABC TRANSPORTER PERMEASE PROTEIN YPHD-RELATED"/>
    <property type="match status" value="1"/>
</dbReference>
<evidence type="ECO:0000256" key="7">
    <source>
        <dbReference type="ARBA" id="ARBA00023136"/>
    </source>
</evidence>
<keyword evidence="7 8" id="KW-0472">Membrane</keyword>
<dbReference type="PANTHER" id="PTHR32196">
    <property type="entry name" value="ABC TRANSPORTER PERMEASE PROTEIN YPHD-RELATED-RELATED"/>
    <property type="match status" value="1"/>
</dbReference>
<keyword evidence="4" id="KW-0997">Cell inner membrane</keyword>
<name>A0A248UB00_9HYPH</name>
<reference evidence="9 10" key="1">
    <citation type="submission" date="2017-07" db="EMBL/GenBank/DDBJ databases">
        <title>Phylogenetic study on the rhizospheric bacterium Ochrobactrum sp. A44.</title>
        <authorList>
            <person name="Krzyzanowska D.M."/>
            <person name="Ossowicki A."/>
            <person name="Rajewska M."/>
            <person name="Maciag T."/>
            <person name="Kaczynski Z."/>
            <person name="Czerwicka M."/>
            <person name="Jafra S."/>
        </authorList>
    </citation>
    <scope>NUCLEOTIDE SEQUENCE [LARGE SCALE GENOMIC DNA]</scope>
    <source>
        <strain evidence="9 10">A44</strain>
    </source>
</reference>
<keyword evidence="5 8" id="KW-0812">Transmembrane</keyword>
<feature type="transmembrane region" description="Helical" evidence="8">
    <location>
        <begin position="118"/>
        <end position="139"/>
    </location>
</feature>
<feature type="transmembrane region" description="Helical" evidence="8">
    <location>
        <begin position="34"/>
        <end position="55"/>
    </location>
</feature>
<proteinExistence type="predicted"/>
<evidence type="ECO:0000256" key="3">
    <source>
        <dbReference type="ARBA" id="ARBA00022475"/>
    </source>
</evidence>
<evidence type="ECO:0000256" key="6">
    <source>
        <dbReference type="ARBA" id="ARBA00022989"/>
    </source>
</evidence>
<feature type="transmembrane region" description="Helical" evidence="8">
    <location>
        <begin position="93"/>
        <end position="112"/>
    </location>
</feature>
<dbReference type="RefSeq" id="WP_244923222.1">
    <property type="nucleotide sequence ID" value="NZ_CP022603.1"/>
</dbReference>
<dbReference type="KEGG" id="och:CES85_4688"/>
<feature type="transmembrane region" description="Helical" evidence="8">
    <location>
        <begin position="61"/>
        <end position="86"/>
    </location>
</feature>
<feature type="transmembrane region" description="Helical" evidence="8">
    <location>
        <begin position="182"/>
        <end position="202"/>
    </location>
</feature>
<accession>A0A248UB00</accession>
<dbReference type="CDD" id="cd06579">
    <property type="entry name" value="TM_PBP1_transp_AraH_like"/>
    <property type="match status" value="1"/>
</dbReference>
<sequence length="340" mass="35029">MRVASQDFTPADAKGVAMSKNGLQSRLPELMRRLAPLIVLLVLCVGLGLISPNFFSVNNFIRIASASAIPVVLTLGATFVILLGSIDLSIEGVMALAGVVLASLVAADSSWFGSIVGVIAAVAVGAAMGAFSGLLHVILRIPSFMVTLGMWFIGLGIATLIVGGGTIAIREAAVRSFALERFAGLPFTVWIALAALFVAWVVQNHTRLGRHIYALGGGEDIAVLSGVSVLRTKLFVFAMAGAFYGLGAALAAAQLGQSNADIGTGRLFTTITAVVVGGTSLLGGQGGVLQSLLGVLIVSVLANGMVLLGIPPYLQQAVLGLMIIGAVAYATRRTRFKIVK</sequence>
<feature type="transmembrane region" description="Helical" evidence="8">
    <location>
        <begin position="234"/>
        <end position="255"/>
    </location>
</feature>
<evidence type="ECO:0000256" key="4">
    <source>
        <dbReference type="ARBA" id="ARBA00022519"/>
    </source>
</evidence>
<dbReference type="InterPro" id="IPR001851">
    <property type="entry name" value="ABC_transp_permease"/>
</dbReference>
<dbReference type="GO" id="GO:0022857">
    <property type="term" value="F:transmembrane transporter activity"/>
    <property type="evidence" value="ECO:0007669"/>
    <property type="project" value="InterPro"/>
</dbReference>
<feature type="transmembrane region" description="Helical" evidence="8">
    <location>
        <begin position="314"/>
        <end position="331"/>
    </location>
</feature>
<dbReference type="GO" id="GO:0005886">
    <property type="term" value="C:plasma membrane"/>
    <property type="evidence" value="ECO:0007669"/>
    <property type="project" value="UniProtKB-SubCell"/>
</dbReference>
<keyword evidence="6 8" id="KW-1133">Transmembrane helix</keyword>
<evidence type="ECO:0000313" key="10">
    <source>
        <dbReference type="Proteomes" id="UP000215256"/>
    </source>
</evidence>